<evidence type="ECO:0000313" key="17">
    <source>
        <dbReference type="Proteomes" id="UP000299102"/>
    </source>
</evidence>
<comment type="subcellular location">
    <subcellularLocation>
        <location evidence="3">Endoplasmic reticulum membrane</location>
        <topology evidence="3">Peripheral membrane protein</topology>
    </subcellularLocation>
    <subcellularLocation>
        <location evidence="2">Microsome membrane</location>
        <topology evidence="2">Peripheral membrane protein</topology>
    </subcellularLocation>
</comment>
<evidence type="ECO:0000313" key="16">
    <source>
        <dbReference type="EMBL" id="GBP66265.1"/>
    </source>
</evidence>
<evidence type="ECO:0000256" key="3">
    <source>
        <dbReference type="ARBA" id="ARBA00004406"/>
    </source>
</evidence>
<dbReference type="GO" id="GO:0005506">
    <property type="term" value="F:iron ion binding"/>
    <property type="evidence" value="ECO:0007669"/>
    <property type="project" value="InterPro"/>
</dbReference>
<evidence type="ECO:0000256" key="14">
    <source>
        <dbReference type="ARBA" id="ARBA00047827"/>
    </source>
</evidence>
<name>A0A4C1XVT3_EUMVA</name>
<keyword evidence="7" id="KW-0479">Metal-binding</keyword>
<reference evidence="16 17" key="1">
    <citation type="journal article" date="2019" name="Commun. Biol.">
        <title>The bagworm genome reveals a unique fibroin gene that provides high tensile strength.</title>
        <authorList>
            <person name="Kono N."/>
            <person name="Nakamura H."/>
            <person name="Ohtoshi R."/>
            <person name="Tomita M."/>
            <person name="Numata K."/>
            <person name="Arakawa K."/>
        </authorList>
    </citation>
    <scope>NUCLEOTIDE SEQUENCE [LARGE SCALE GENOMIC DNA]</scope>
</reference>
<comment type="similarity">
    <text evidence="4">Belongs to the cytochrome P450 family.</text>
</comment>
<dbReference type="PANTHER" id="PTHR24292">
    <property type="entry name" value="CYTOCHROME P450"/>
    <property type="match status" value="1"/>
</dbReference>
<dbReference type="OrthoDB" id="2789670at2759"/>
<comment type="cofactor">
    <cofactor evidence="1">
        <name>heme</name>
        <dbReference type="ChEBI" id="CHEBI:30413"/>
    </cofactor>
</comment>
<dbReference type="GO" id="GO:0016712">
    <property type="term" value="F:oxidoreductase activity, acting on paired donors, with incorporation or reduction of molecular oxygen, reduced flavin or flavoprotein as one donor, and incorporation of one atom of oxygen"/>
    <property type="evidence" value="ECO:0007669"/>
    <property type="project" value="UniProtKB-EC"/>
</dbReference>
<keyword evidence="13" id="KW-0472">Membrane</keyword>
<feature type="compositionally biased region" description="Basic and acidic residues" evidence="15">
    <location>
        <begin position="169"/>
        <end position="178"/>
    </location>
</feature>
<dbReference type="Gene3D" id="1.10.630.10">
    <property type="entry name" value="Cytochrome P450"/>
    <property type="match status" value="1"/>
</dbReference>
<evidence type="ECO:0000256" key="15">
    <source>
        <dbReference type="SAM" id="MobiDB-lite"/>
    </source>
</evidence>
<gene>
    <name evidence="16" type="primary">CYP6B5</name>
    <name evidence="16" type="ORF">EVAR_41060_1</name>
</gene>
<dbReference type="EC" id="1.14.14.1" evidence="5"/>
<evidence type="ECO:0000256" key="5">
    <source>
        <dbReference type="ARBA" id="ARBA00012109"/>
    </source>
</evidence>
<dbReference type="SUPFAM" id="SSF48264">
    <property type="entry name" value="Cytochrome P450"/>
    <property type="match status" value="1"/>
</dbReference>
<evidence type="ECO:0000256" key="2">
    <source>
        <dbReference type="ARBA" id="ARBA00004174"/>
    </source>
</evidence>
<organism evidence="16 17">
    <name type="scientific">Eumeta variegata</name>
    <name type="common">Bagworm moth</name>
    <name type="synonym">Eumeta japonica</name>
    <dbReference type="NCBI Taxonomy" id="151549"/>
    <lineage>
        <taxon>Eukaryota</taxon>
        <taxon>Metazoa</taxon>
        <taxon>Ecdysozoa</taxon>
        <taxon>Arthropoda</taxon>
        <taxon>Hexapoda</taxon>
        <taxon>Insecta</taxon>
        <taxon>Pterygota</taxon>
        <taxon>Neoptera</taxon>
        <taxon>Endopterygota</taxon>
        <taxon>Lepidoptera</taxon>
        <taxon>Glossata</taxon>
        <taxon>Ditrysia</taxon>
        <taxon>Tineoidea</taxon>
        <taxon>Psychidae</taxon>
        <taxon>Oiketicinae</taxon>
        <taxon>Eumeta</taxon>
    </lineage>
</organism>
<accession>A0A4C1XVT3</accession>
<evidence type="ECO:0000256" key="7">
    <source>
        <dbReference type="ARBA" id="ARBA00022723"/>
    </source>
</evidence>
<evidence type="ECO:0000256" key="4">
    <source>
        <dbReference type="ARBA" id="ARBA00010617"/>
    </source>
</evidence>
<dbReference type="STRING" id="151549.A0A4C1XVT3"/>
<evidence type="ECO:0000256" key="10">
    <source>
        <dbReference type="ARBA" id="ARBA00023002"/>
    </source>
</evidence>
<comment type="caution">
    <text evidence="16">The sequence shown here is derived from an EMBL/GenBank/DDBJ whole genome shotgun (WGS) entry which is preliminary data.</text>
</comment>
<evidence type="ECO:0000256" key="12">
    <source>
        <dbReference type="ARBA" id="ARBA00023033"/>
    </source>
</evidence>
<keyword evidence="8" id="KW-0256">Endoplasmic reticulum</keyword>
<dbReference type="InterPro" id="IPR001128">
    <property type="entry name" value="Cyt_P450"/>
</dbReference>
<evidence type="ECO:0000256" key="6">
    <source>
        <dbReference type="ARBA" id="ARBA00022617"/>
    </source>
</evidence>
<dbReference type="EMBL" id="BGZK01000953">
    <property type="protein sequence ID" value="GBP66265.1"/>
    <property type="molecule type" value="Genomic_DNA"/>
</dbReference>
<dbReference type="GO" id="GO:0020037">
    <property type="term" value="F:heme binding"/>
    <property type="evidence" value="ECO:0007669"/>
    <property type="project" value="InterPro"/>
</dbReference>
<feature type="region of interest" description="Disordered" evidence="15">
    <location>
        <begin position="153"/>
        <end position="196"/>
    </location>
</feature>
<keyword evidence="12" id="KW-0503">Monooxygenase</keyword>
<keyword evidence="10" id="KW-0560">Oxidoreductase</keyword>
<keyword evidence="17" id="KW-1185">Reference proteome</keyword>
<dbReference type="AlphaFoldDB" id="A0A4C1XVT3"/>
<evidence type="ECO:0000256" key="8">
    <source>
        <dbReference type="ARBA" id="ARBA00022824"/>
    </source>
</evidence>
<feature type="compositionally biased region" description="Polar residues" evidence="15">
    <location>
        <begin position="153"/>
        <end position="162"/>
    </location>
</feature>
<evidence type="ECO:0000256" key="9">
    <source>
        <dbReference type="ARBA" id="ARBA00022848"/>
    </source>
</evidence>
<evidence type="ECO:0000256" key="13">
    <source>
        <dbReference type="ARBA" id="ARBA00023136"/>
    </source>
</evidence>
<dbReference type="Pfam" id="PF00067">
    <property type="entry name" value="p450"/>
    <property type="match status" value="1"/>
</dbReference>
<keyword evidence="9" id="KW-0492">Microsome</keyword>
<keyword evidence="6" id="KW-0349">Heme</keyword>
<dbReference type="InterPro" id="IPR050476">
    <property type="entry name" value="Insect_CytP450_Detox"/>
</dbReference>
<dbReference type="InterPro" id="IPR036396">
    <property type="entry name" value="Cyt_P450_sf"/>
</dbReference>
<proteinExistence type="inferred from homology"/>
<protein>
    <recommendedName>
        <fullName evidence="5">unspecific monooxygenase</fullName>
        <ecNumber evidence="5">1.14.14.1</ecNumber>
    </recommendedName>
</protein>
<dbReference type="GO" id="GO:0005789">
    <property type="term" value="C:endoplasmic reticulum membrane"/>
    <property type="evidence" value="ECO:0007669"/>
    <property type="project" value="UniProtKB-SubCell"/>
</dbReference>
<keyword evidence="11" id="KW-0408">Iron</keyword>
<evidence type="ECO:0000256" key="11">
    <source>
        <dbReference type="ARBA" id="ARBA00023004"/>
    </source>
</evidence>
<dbReference type="PANTHER" id="PTHR24292:SF54">
    <property type="entry name" value="CYP9F3-RELATED"/>
    <property type="match status" value="1"/>
</dbReference>
<sequence>MKKVAHVLQKSSFDTLWEFLVSKKSLPEIYKDVYDKFPGHPYVGIFSGSKPTLLVRDPEVIQQIFAGDFQSFHSRGIGLNTDVDLLADNLLFMDHFEKWRLLAKISPIFTSARLKNMFDIIERSAKDCTSRREESFVCEGTLRIDFDNCTTLQDTEQPSPQLTPARRSSKWDAAERHQSSRRPPHEPGCQDPGRSS</sequence>
<dbReference type="Proteomes" id="UP000299102">
    <property type="component" value="Unassembled WGS sequence"/>
</dbReference>
<comment type="catalytic activity">
    <reaction evidence="14">
        <text>an organic molecule + reduced [NADPH--hemoprotein reductase] + O2 = an alcohol + oxidized [NADPH--hemoprotein reductase] + H2O + H(+)</text>
        <dbReference type="Rhea" id="RHEA:17149"/>
        <dbReference type="Rhea" id="RHEA-COMP:11964"/>
        <dbReference type="Rhea" id="RHEA-COMP:11965"/>
        <dbReference type="ChEBI" id="CHEBI:15377"/>
        <dbReference type="ChEBI" id="CHEBI:15378"/>
        <dbReference type="ChEBI" id="CHEBI:15379"/>
        <dbReference type="ChEBI" id="CHEBI:30879"/>
        <dbReference type="ChEBI" id="CHEBI:57618"/>
        <dbReference type="ChEBI" id="CHEBI:58210"/>
        <dbReference type="ChEBI" id="CHEBI:142491"/>
        <dbReference type="EC" id="1.14.14.1"/>
    </reaction>
</comment>
<evidence type="ECO:0000256" key="1">
    <source>
        <dbReference type="ARBA" id="ARBA00001971"/>
    </source>
</evidence>